<evidence type="ECO:0000313" key="4">
    <source>
        <dbReference type="EMBL" id="RJE19489.1"/>
    </source>
</evidence>
<evidence type="ECO:0000256" key="2">
    <source>
        <dbReference type="ARBA" id="ARBA00022857"/>
    </source>
</evidence>
<evidence type="ECO:0000256" key="1">
    <source>
        <dbReference type="ARBA" id="ARBA00006484"/>
    </source>
</evidence>
<dbReference type="SUPFAM" id="SSF51735">
    <property type="entry name" value="NAD(P)-binding Rossmann-fold domains"/>
    <property type="match status" value="1"/>
</dbReference>
<dbReference type="PROSITE" id="PS00061">
    <property type="entry name" value="ADH_SHORT"/>
    <property type="match status" value="1"/>
</dbReference>
<name>A0A3A2Z8Q7_9EURO</name>
<evidence type="ECO:0000256" key="3">
    <source>
        <dbReference type="ARBA" id="ARBA00023002"/>
    </source>
</evidence>
<dbReference type="Pfam" id="PF00106">
    <property type="entry name" value="adh_short"/>
    <property type="match status" value="1"/>
</dbReference>
<dbReference type="PANTHER" id="PTHR43618:SF18">
    <property type="entry name" value="SHORT CHAIN DEHYDROGENASE_REDUCTASE FAMILY (AFU_ORTHOLOGUE AFUA_5G12480)"/>
    <property type="match status" value="1"/>
</dbReference>
<evidence type="ECO:0000313" key="5">
    <source>
        <dbReference type="Proteomes" id="UP000266188"/>
    </source>
</evidence>
<protein>
    <submittedName>
        <fullName evidence="4">KR domain protein</fullName>
    </submittedName>
</protein>
<gene>
    <name evidence="4" type="ORF">PHISCL_08174</name>
</gene>
<organism evidence="4 5">
    <name type="scientific">Aspergillus sclerotialis</name>
    <dbReference type="NCBI Taxonomy" id="2070753"/>
    <lineage>
        <taxon>Eukaryota</taxon>
        <taxon>Fungi</taxon>
        <taxon>Dikarya</taxon>
        <taxon>Ascomycota</taxon>
        <taxon>Pezizomycotina</taxon>
        <taxon>Eurotiomycetes</taxon>
        <taxon>Eurotiomycetidae</taxon>
        <taxon>Eurotiales</taxon>
        <taxon>Aspergillaceae</taxon>
        <taxon>Aspergillus</taxon>
        <taxon>Aspergillus subgen. Polypaecilum</taxon>
    </lineage>
</organism>
<dbReference type="InterPro" id="IPR052178">
    <property type="entry name" value="Sec_Metab_Biosynth_SDR"/>
</dbReference>
<dbReference type="GO" id="GO:0044550">
    <property type="term" value="P:secondary metabolite biosynthetic process"/>
    <property type="evidence" value="ECO:0007669"/>
    <property type="project" value="UniProtKB-ARBA"/>
</dbReference>
<reference evidence="5" key="1">
    <citation type="submission" date="2017-02" db="EMBL/GenBank/DDBJ databases">
        <authorList>
            <person name="Tafer H."/>
            <person name="Lopandic K."/>
        </authorList>
    </citation>
    <scope>NUCLEOTIDE SEQUENCE [LARGE SCALE GENOMIC DNA]</scope>
    <source>
        <strain evidence="5">CBS 366.77</strain>
    </source>
</reference>
<dbReference type="EMBL" id="MVGC01000400">
    <property type="protein sequence ID" value="RJE19489.1"/>
    <property type="molecule type" value="Genomic_DNA"/>
</dbReference>
<dbReference type="Gene3D" id="3.40.50.720">
    <property type="entry name" value="NAD(P)-binding Rossmann-like Domain"/>
    <property type="match status" value="1"/>
</dbReference>
<keyword evidence="3" id="KW-0560">Oxidoreductase</keyword>
<dbReference type="AlphaFoldDB" id="A0A3A2Z8Q7"/>
<dbReference type="STRING" id="2070753.A0A3A2Z8Q7"/>
<dbReference type="CDD" id="cd05233">
    <property type="entry name" value="SDR_c"/>
    <property type="match status" value="1"/>
</dbReference>
<comment type="caution">
    <text evidence="4">The sequence shown here is derived from an EMBL/GenBank/DDBJ whole genome shotgun (WGS) entry which is preliminary data.</text>
</comment>
<sequence>MSHLDASKLFSVKGLVAVVTGGGSGLGRTMALTLDANGASKVFVVGRRENALKETASLAVNGTITPVTGDVASKESLEKVYNAVASQTAHVDLLVANSGTMGPKAQPPTKSDGTKPSISEVRDELMAVPMEDFTNVFHVNVTGAYYTVVAFLPLLDAANKKRPVPDPKVLSLPRPQVVITSSIAGFNRQVPFSYSYSTSKAAVTHLIKMLSTSLASYQIRVNGIAPGLYHSELAEPLYKIRGIEGKGTSDGSFPMEQIPATRGGGEEDIGGLILWMAGTAGGYLNGSIIVTDGGRLGVVPSTY</sequence>
<dbReference type="OrthoDB" id="2962696at2759"/>
<dbReference type="PRINTS" id="PR00081">
    <property type="entry name" value="GDHRDH"/>
</dbReference>
<dbReference type="InterPro" id="IPR002347">
    <property type="entry name" value="SDR_fam"/>
</dbReference>
<keyword evidence="2" id="KW-0521">NADP</keyword>
<dbReference type="PANTHER" id="PTHR43618">
    <property type="entry name" value="7-ALPHA-HYDROXYSTEROID DEHYDROGENASE"/>
    <property type="match status" value="1"/>
</dbReference>
<accession>A0A3A2Z8Q7</accession>
<dbReference type="Proteomes" id="UP000266188">
    <property type="component" value="Unassembled WGS sequence"/>
</dbReference>
<comment type="similarity">
    <text evidence="1">Belongs to the short-chain dehydrogenases/reductases (SDR) family.</text>
</comment>
<dbReference type="InterPro" id="IPR036291">
    <property type="entry name" value="NAD(P)-bd_dom_sf"/>
</dbReference>
<proteinExistence type="inferred from homology"/>
<dbReference type="GO" id="GO:0016491">
    <property type="term" value="F:oxidoreductase activity"/>
    <property type="evidence" value="ECO:0007669"/>
    <property type="project" value="UniProtKB-KW"/>
</dbReference>
<keyword evidence="5" id="KW-1185">Reference proteome</keyword>
<dbReference type="InterPro" id="IPR020904">
    <property type="entry name" value="Sc_DH/Rdtase_CS"/>
</dbReference>